<evidence type="ECO:0000313" key="5">
    <source>
        <dbReference type="Proteomes" id="UP001055219"/>
    </source>
</evidence>
<sequence>MTSRPTPPESPQDTRAFADAITNLTDHIAALDEKTATLETKIIEESAANRNLLAQMKDKDMQIIEATVTARLAQQASLPTLLTWERLRRLLPDLPPPPDCLRSFPTLTTNADRFPTATSRLTYVAGRLTGKAYALILPRTVFGIPQFSDYPELLTYLENAFGDPDRVQNAQNRLHQLRQRHQDFSTYFSEFQRLALEGEMADSNLTPLLFQGISRELQDMLLHNPPPSREFHQYANHLQTLDNRYRQHQQQIQRSQPPRPALHQNQRQTSPRRGRSPPNRSPSRRTVPAAMTANDPMDLSNQRRPWGPNRRENNLCFRCGSDSHHIRDCRKPDTRRTQARFAALNSEDLSPARSPDSPAPDSRRSTPSLDRTENGVSLP</sequence>
<dbReference type="GO" id="GO:0008270">
    <property type="term" value="F:zinc ion binding"/>
    <property type="evidence" value="ECO:0007669"/>
    <property type="project" value="UniProtKB-KW"/>
</dbReference>
<dbReference type="OrthoDB" id="5101509at2759"/>
<dbReference type="GO" id="GO:0003676">
    <property type="term" value="F:nucleic acid binding"/>
    <property type="evidence" value="ECO:0007669"/>
    <property type="project" value="InterPro"/>
</dbReference>
<keyword evidence="5" id="KW-1185">Reference proteome</keyword>
<feature type="region of interest" description="Disordered" evidence="2">
    <location>
        <begin position="246"/>
        <end position="309"/>
    </location>
</feature>
<evidence type="ECO:0000313" key="4">
    <source>
        <dbReference type="EMBL" id="KAI6779688.1"/>
    </source>
</evidence>
<protein>
    <submittedName>
        <fullName evidence="4">Gypsy retrotransposon</fullName>
    </submittedName>
</protein>
<dbReference type="EMBL" id="JAGIXG020000043">
    <property type="protein sequence ID" value="KAI6779688.1"/>
    <property type="molecule type" value="Genomic_DNA"/>
</dbReference>
<dbReference type="Proteomes" id="UP001055219">
    <property type="component" value="Unassembled WGS sequence"/>
</dbReference>
<accession>A0A9P9XY38</accession>
<dbReference type="RefSeq" id="XP_051360544.1">
    <property type="nucleotide sequence ID" value="XM_051508406.1"/>
</dbReference>
<dbReference type="GeneID" id="75834205"/>
<dbReference type="PANTHER" id="PTHR15503">
    <property type="entry name" value="LDOC1 RELATED"/>
    <property type="match status" value="1"/>
</dbReference>
<comment type="caution">
    <text evidence="4">The sequence shown here is derived from an EMBL/GenBank/DDBJ whole genome shotgun (WGS) entry which is preliminary data.</text>
</comment>
<dbReference type="SUPFAM" id="SSF57756">
    <property type="entry name" value="Retrovirus zinc finger-like domains"/>
    <property type="match status" value="1"/>
</dbReference>
<feature type="region of interest" description="Disordered" evidence="2">
    <location>
        <begin position="341"/>
        <end position="379"/>
    </location>
</feature>
<proteinExistence type="predicted"/>
<feature type="compositionally biased region" description="Low complexity" evidence="2">
    <location>
        <begin position="351"/>
        <end position="368"/>
    </location>
</feature>
<dbReference type="InterPro" id="IPR036875">
    <property type="entry name" value="Znf_CCHC_sf"/>
</dbReference>
<feature type="domain" description="CCHC-type" evidence="3">
    <location>
        <begin position="316"/>
        <end position="331"/>
    </location>
</feature>
<evidence type="ECO:0000259" key="3">
    <source>
        <dbReference type="PROSITE" id="PS50158"/>
    </source>
</evidence>
<dbReference type="InterPro" id="IPR032567">
    <property type="entry name" value="RTL1-rel"/>
</dbReference>
<reference evidence="4" key="2">
    <citation type="submission" date="2022-07" db="EMBL/GenBank/DDBJ databases">
        <authorList>
            <person name="Goncalves M.F.M."/>
            <person name="Hilario S."/>
            <person name="Van De Peer Y."/>
            <person name="Esteves A.C."/>
            <person name="Alves A."/>
        </authorList>
    </citation>
    <scope>NUCLEOTIDE SEQUENCE</scope>
    <source>
        <strain evidence="4">MUM 19.33</strain>
    </source>
</reference>
<dbReference type="InterPro" id="IPR001878">
    <property type="entry name" value="Znf_CCHC"/>
</dbReference>
<evidence type="ECO:0000256" key="1">
    <source>
        <dbReference type="PROSITE-ProRule" id="PRU00047"/>
    </source>
</evidence>
<dbReference type="PANTHER" id="PTHR15503:SF22">
    <property type="entry name" value="TRANSPOSON TY3-I GAG POLYPROTEIN"/>
    <property type="match status" value="1"/>
</dbReference>
<gene>
    <name evidence="4" type="ORF">J7T54_007732</name>
</gene>
<organism evidence="4 5">
    <name type="scientific">Emericellopsis cladophorae</name>
    <dbReference type="NCBI Taxonomy" id="2686198"/>
    <lineage>
        <taxon>Eukaryota</taxon>
        <taxon>Fungi</taxon>
        <taxon>Dikarya</taxon>
        <taxon>Ascomycota</taxon>
        <taxon>Pezizomycotina</taxon>
        <taxon>Sordariomycetes</taxon>
        <taxon>Hypocreomycetidae</taxon>
        <taxon>Hypocreales</taxon>
        <taxon>Bionectriaceae</taxon>
        <taxon>Emericellopsis</taxon>
    </lineage>
</organism>
<name>A0A9P9XY38_9HYPO</name>
<dbReference type="PROSITE" id="PS50158">
    <property type="entry name" value="ZF_CCHC"/>
    <property type="match status" value="1"/>
</dbReference>
<dbReference type="AlphaFoldDB" id="A0A9P9XY38"/>
<evidence type="ECO:0000256" key="2">
    <source>
        <dbReference type="SAM" id="MobiDB-lite"/>
    </source>
</evidence>
<keyword evidence="1" id="KW-0862">Zinc</keyword>
<keyword evidence="1" id="KW-0863">Zinc-finger</keyword>
<keyword evidence="1" id="KW-0479">Metal-binding</keyword>
<reference evidence="4" key="1">
    <citation type="journal article" date="2021" name="J Fungi (Basel)">
        <title>Genomic and Metabolomic Analyses of the Marine Fungus Emericellopsis cladophorae: Insights into Saltwater Adaptability Mechanisms and Its Biosynthetic Potential.</title>
        <authorList>
            <person name="Goncalves M.F.M."/>
            <person name="Hilario S."/>
            <person name="Van de Peer Y."/>
            <person name="Esteves A.C."/>
            <person name="Alves A."/>
        </authorList>
    </citation>
    <scope>NUCLEOTIDE SEQUENCE</scope>
    <source>
        <strain evidence="4">MUM 19.33</strain>
    </source>
</reference>